<evidence type="ECO:0000313" key="6">
    <source>
        <dbReference type="Proteomes" id="UP000195611"/>
    </source>
</evidence>
<evidence type="ECO:0000256" key="1">
    <source>
        <dbReference type="ARBA" id="ARBA00022741"/>
    </source>
</evidence>
<feature type="domain" description="ABC transporter" evidence="4">
    <location>
        <begin position="5"/>
        <end position="195"/>
    </location>
</feature>
<dbReference type="Gene3D" id="3.40.50.300">
    <property type="entry name" value="P-loop containing nucleotide triphosphate hydrolases"/>
    <property type="match status" value="3"/>
</dbReference>
<feature type="domain" description="ABC transporter" evidence="4">
    <location>
        <begin position="291"/>
        <end position="485"/>
    </location>
</feature>
<dbReference type="PROSITE" id="PS50893">
    <property type="entry name" value="ABC_TRANSPORTER_2"/>
    <property type="match status" value="2"/>
</dbReference>
<dbReference type="EMBL" id="FUKW01000041">
    <property type="protein sequence ID" value="SJN22875.1"/>
    <property type="molecule type" value="Genomic_DNA"/>
</dbReference>
<keyword evidence="2" id="KW-0067">ATP-binding</keyword>
<organism evidence="5 6">
    <name type="scientific">Marinilactibacillus psychrotolerans 42ea</name>
    <dbReference type="NCBI Taxonomy" id="1255609"/>
    <lineage>
        <taxon>Bacteria</taxon>
        <taxon>Bacillati</taxon>
        <taxon>Bacillota</taxon>
        <taxon>Bacilli</taxon>
        <taxon>Lactobacillales</taxon>
        <taxon>Carnobacteriaceae</taxon>
        <taxon>Marinilactibacillus</taxon>
    </lineage>
</organism>
<evidence type="ECO:0000256" key="2">
    <source>
        <dbReference type="ARBA" id="ARBA00022840"/>
    </source>
</evidence>
<dbReference type="NCBIfam" id="NF000355">
    <property type="entry name" value="ribo_prot_ABC_F"/>
    <property type="match status" value="1"/>
</dbReference>
<reference evidence="5 6" key="1">
    <citation type="submission" date="2017-02" db="EMBL/GenBank/DDBJ databases">
        <authorList>
            <person name="Peterson S.W."/>
        </authorList>
    </citation>
    <scope>NUCLEOTIDE SEQUENCE [LARGE SCALE GENOMIC DNA]</scope>
    <source>
        <strain evidence="5 6">42ea</strain>
    </source>
</reference>
<dbReference type="InterPro" id="IPR051309">
    <property type="entry name" value="ABCF_ATPase"/>
</dbReference>
<dbReference type="AlphaFoldDB" id="A0A1R4ITI9"/>
<accession>A0A1R4ITI9</accession>
<dbReference type="InterPro" id="IPR003439">
    <property type="entry name" value="ABC_transporter-like_ATP-bd"/>
</dbReference>
<dbReference type="Proteomes" id="UP000195611">
    <property type="component" value="Unassembled WGS sequence"/>
</dbReference>
<dbReference type="GO" id="GO:0005524">
    <property type="term" value="F:ATP binding"/>
    <property type="evidence" value="ECO:0007669"/>
    <property type="project" value="UniProtKB-KW"/>
</dbReference>
<dbReference type="RefSeq" id="WP_087057262.1">
    <property type="nucleotide sequence ID" value="NZ_FUKW01000041.1"/>
</dbReference>
<gene>
    <name evidence="5" type="ORF">FM115_02435</name>
</gene>
<protein>
    <submittedName>
        <fullName evidence="5">Macrolide-specific ABC-type efflux carrier (TC 3.A.1.122.1)</fullName>
    </submittedName>
</protein>
<evidence type="ECO:0000259" key="4">
    <source>
        <dbReference type="PROSITE" id="PS50893"/>
    </source>
</evidence>
<dbReference type="PANTHER" id="PTHR42855:SF2">
    <property type="entry name" value="DRUG RESISTANCE ABC TRANSPORTER,ATP-BINDING PROTEIN"/>
    <property type="match status" value="1"/>
</dbReference>
<dbReference type="SUPFAM" id="SSF52540">
    <property type="entry name" value="P-loop containing nucleoside triphosphate hydrolases"/>
    <property type="match status" value="2"/>
</dbReference>
<keyword evidence="3" id="KW-0175">Coiled coil</keyword>
<keyword evidence="1" id="KW-0547">Nucleotide-binding</keyword>
<dbReference type="SMART" id="SM00382">
    <property type="entry name" value="AAA"/>
    <property type="match status" value="2"/>
</dbReference>
<dbReference type="InterPro" id="IPR003593">
    <property type="entry name" value="AAA+_ATPase"/>
</dbReference>
<evidence type="ECO:0000256" key="3">
    <source>
        <dbReference type="SAM" id="Coils"/>
    </source>
</evidence>
<dbReference type="CDD" id="cd03221">
    <property type="entry name" value="ABCF_EF-3"/>
    <property type="match status" value="2"/>
</dbReference>
<sequence>MELLVNVQNAKVDYLDKTVLDISEVKIYRGDRIGIVAPNGSGKTTLLKVLSGDIKPKGAEVHRYGRTALMAQQAEPEYMSPIDPKQQHLLNIPDRKQNMSGGEKTKRKFLETLYSYPDVLLLDEPSAHMDESGIQYIVEELKFYYGAFVLVSHDRKLLNKLVDKIWTIRDQKLMTYSGNYDEYKEQRTAELERMETTYALVQKEKKRLRQSLQDKKTKANKVADRKGNREFKAKPTNMTKSKETVQKNLYKSAKNLEKRLENLVLPELPQSTDPVRFEAAYLKELHNKLPIIIEYIDLKAENRLLIQNINLQVPLGSKLSIIGKNGVGKTTLLKAIYKQEDGITISNKAKIGYFDQMSYLQFQSEHTLSIIDYCKRKSDYDEKHIRHMLGKVNFKQNDVYKKLCDLSGGEATRVALMMVFIQDYNILLLDEPTNFLDIETIEVVEEFIVSYPGTVLCASHDNYFVNKISDIIYEISDLKLVVRERS</sequence>
<dbReference type="PANTHER" id="PTHR42855">
    <property type="entry name" value="ABC TRANSPORTER ATP-BINDING SUBUNIT"/>
    <property type="match status" value="1"/>
</dbReference>
<name>A0A1R4ITI9_9LACT</name>
<evidence type="ECO:0000313" key="5">
    <source>
        <dbReference type="EMBL" id="SJN22875.1"/>
    </source>
</evidence>
<dbReference type="GO" id="GO:0016887">
    <property type="term" value="F:ATP hydrolysis activity"/>
    <property type="evidence" value="ECO:0007669"/>
    <property type="project" value="InterPro"/>
</dbReference>
<dbReference type="InterPro" id="IPR027417">
    <property type="entry name" value="P-loop_NTPase"/>
</dbReference>
<feature type="coiled-coil region" evidence="3">
    <location>
        <begin position="184"/>
        <end position="225"/>
    </location>
</feature>
<dbReference type="Pfam" id="PF00005">
    <property type="entry name" value="ABC_tran"/>
    <property type="match status" value="2"/>
</dbReference>
<proteinExistence type="predicted"/>